<name>A0A8H5M3E1_9AGAR</name>
<reference evidence="2 3" key="1">
    <citation type="journal article" date="2020" name="ISME J.">
        <title>Uncovering the hidden diversity of litter-decomposition mechanisms in mushroom-forming fungi.</title>
        <authorList>
            <person name="Floudas D."/>
            <person name="Bentzer J."/>
            <person name="Ahren D."/>
            <person name="Johansson T."/>
            <person name="Persson P."/>
            <person name="Tunlid A."/>
        </authorList>
    </citation>
    <scope>NUCLEOTIDE SEQUENCE [LARGE SCALE GENOMIC DNA]</scope>
    <source>
        <strain evidence="2 3">CBS 661.87</strain>
    </source>
</reference>
<evidence type="ECO:0000313" key="2">
    <source>
        <dbReference type="EMBL" id="KAF5379835.1"/>
    </source>
</evidence>
<feature type="compositionally biased region" description="Basic and acidic residues" evidence="1">
    <location>
        <begin position="305"/>
        <end position="315"/>
    </location>
</feature>
<gene>
    <name evidence="2" type="ORF">D9615_005764</name>
</gene>
<protein>
    <recommendedName>
        <fullName evidence="4">Extracellular mutant protein 11 C-terminal domain-containing protein</fullName>
    </recommendedName>
</protein>
<dbReference type="Proteomes" id="UP000565441">
    <property type="component" value="Unassembled WGS sequence"/>
</dbReference>
<accession>A0A8H5M3E1</accession>
<feature type="region of interest" description="Disordered" evidence="1">
    <location>
        <begin position="206"/>
        <end position="249"/>
    </location>
</feature>
<proteinExistence type="predicted"/>
<keyword evidence="3" id="KW-1185">Reference proteome</keyword>
<feature type="compositionally biased region" description="Polar residues" evidence="1">
    <location>
        <begin position="48"/>
        <end position="112"/>
    </location>
</feature>
<feature type="compositionally biased region" description="Low complexity" evidence="1">
    <location>
        <begin position="145"/>
        <end position="156"/>
    </location>
</feature>
<comment type="caution">
    <text evidence="2">The sequence shown here is derived from an EMBL/GenBank/DDBJ whole genome shotgun (WGS) entry which is preliminary data.</text>
</comment>
<feature type="compositionally biased region" description="Polar residues" evidence="1">
    <location>
        <begin position="19"/>
        <end position="38"/>
    </location>
</feature>
<evidence type="ECO:0008006" key="4">
    <source>
        <dbReference type="Google" id="ProtNLM"/>
    </source>
</evidence>
<feature type="compositionally biased region" description="Polar residues" evidence="1">
    <location>
        <begin position="206"/>
        <end position="226"/>
    </location>
</feature>
<dbReference type="EMBL" id="JAACJP010000015">
    <property type="protein sequence ID" value="KAF5379835.1"/>
    <property type="molecule type" value="Genomic_DNA"/>
</dbReference>
<feature type="region of interest" description="Disordered" evidence="1">
    <location>
        <begin position="303"/>
        <end position="386"/>
    </location>
</feature>
<dbReference type="OrthoDB" id="3261714at2759"/>
<feature type="compositionally biased region" description="Polar residues" evidence="1">
    <location>
        <begin position="329"/>
        <end position="343"/>
    </location>
</feature>
<feature type="compositionally biased region" description="Polar residues" evidence="1">
    <location>
        <begin position="131"/>
        <end position="142"/>
    </location>
</feature>
<dbReference type="AlphaFoldDB" id="A0A8H5M3E1"/>
<feature type="region of interest" description="Disordered" evidence="1">
    <location>
        <begin position="1"/>
        <end position="160"/>
    </location>
</feature>
<organism evidence="2 3">
    <name type="scientific">Tricholomella constricta</name>
    <dbReference type="NCBI Taxonomy" id="117010"/>
    <lineage>
        <taxon>Eukaryota</taxon>
        <taxon>Fungi</taxon>
        <taxon>Dikarya</taxon>
        <taxon>Basidiomycota</taxon>
        <taxon>Agaricomycotina</taxon>
        <taxon>Agaricomycetes</taxon>
        <taxon>Agaricomycetidae</taxon>
        <taxon>Agaricales</taxon>
        <taxon>Tricholomatineae</taxon>
        <taxon>Lyophyllaceae</taxon>
        <taxon>Tricholomella</taxon>
    </lineage>
</organism>
<evidence type="ECO:0000313" key="3">
    <source>
        <dbReference type="Proteomes" id="UP000565441"/>
    </source>
</evidence>
<sequence>MSARQPFIPTGTRPASRAAQLQDQPNPQKANPQFTIDVSNPLHGLSKSAAQSLPKNQLDLSSPLTKANAGSSSNGGENRPLNTSSLVKRKNPAQQSRIANPSQNTSRRSSIPGNAILRPGTADPRSKPHQEQSQVHNRNHSLNIAAPVPRPATRPTSLGISDSLVSGAFTSDNVQTVFRMPALPAVSLPQASSDAQLQNDAHTTNSALGFSFSNPYASSGPQKSQLPSPPTSVRTSSTRALATPDPNVSLPPFSLNVSIANQSGPQRVLLNPDGSRGMLLDQNATDADEARLTLNRSGSAILKRSRADMGTDLEQKSPGNYKRHRNQEDPYTQRTKSITSRSLSPGHHSESRHHSRTPDALVRGPDSYQHRQQPLTPPDNEDRTHDSYYQNDQQQHINTVDDGPRPSALDRLLGCDVESFIEEHADQYERAVGRWKQCTMMEWLAGADEQAARYSKILDFVKDHMTAKMKLFASFDAKVDGHNAVLEGREKTLEAVKGRLVQESANVLGNGL</sequence>
<evidence type="ECO:0000256" key="1">
    <source>
        <dbReference type="SAM" id="MobiDB-lite"/>
    </source>
</evidence>